<keyword evidence="4" id="KW-1003">Cell membrane</keyword>
<comment type="caution">
    <text evidence="10">The sequence shown here is derived from an EMBL/GenBank/DDBJ whole genome shotgun (WGS) entry which is preliminary data.</text>
</comment>
<dbReference type="EMBL" id="BOOK01000020">
    <property type="protein sequence ID" value="GII01003.1"/>
    <property type="molecule type" value="Genomic_DNA"/>
</dbReference>
<evidence type="ECO:0000256" key="8">
    <source>
        <dbReference type="RuleBase" id="RU000477"/>
    </source>
</evidence>
<dbReference type="InterPro" id="IPR022357">
    <property type="entry name" value="MIP_CS"/>
</dbReference>
<dbReference type="Gene3D" id="1.20.1080.10">
    <property type="entry name" value="Glycerol uptake facilitator protein"/>
    <property type="match status" value="1"/>
</dbReference>
<dbReference type="Proteomes" id="UP000634476">
    <property type="component" value="Unassembled WGS sequence"/>
</dbReference>
<dbReference type="SUPFAM" id="SSF81338">
    <property type="entry name" value="Aquaporin-like"/>
    <property type="match status" value="1"/>
</dbReference>
<organism evidence="10 11">
    <name type="scientific">Planobispora takensis</name>
    <dbReference type="NCBI Taxonomy" id="1367882"/>
    <lineage>
        <taxon>Bacteria</taxon>
        <taxon>Bacillati</taxon>
        <taxon>Actinomycetota</taxon>
        <taxon>Actinomycetes</taxon>
        <taxon>Streptosporangiales</taxon>
        <taxon>Streptosporangiaceae</taxon>
        <taxon>Planobispora</taxon>
    </lineage>
</organism>
<evidence type="ECO:0000256" key="9">
    <source>
        <dbReference type="SAM" id="Phobius"/>
    </source>
</evidence>
<dbReference type="PANTHER" id="PTHR19139:SF199">
    <property type="entry name" value="MIP17260P"/>
    <property type="match status" value="1"/>
</dbReference>
<dbReference type="InterPro" id="IPR023271">
    <property type="entry name" value="Aquaporin-like"/>
</dbReference>
<feature type="transmembrane region" description="Helical" evidence="9">
    <location>
        <begin position="118"/>
        <end position="142"/>
    </location>
</feature>
<dbReference type="PRINTS" id="PR00783">
    <property type="entry name" value="MINTRINSICP"/>
</dbReference>
<keyword evidence="3 8" id="KW-0813">Transport</keyword>
<reference evidence="10" key="1">
    <citation type="submission" date="2021-01" db="EMBL/GenBank/DDBJ databases">
        <title>Whole genome shotgun sequence of Planobispora takensis NBRC 109077.</title>
        <authorList>
            <person name="Komaki H."/>
            <person name="Tamura T."/>
        </authorList>
    </citation>
    <scope>NUCLEOTIDE SEQUENCE</scope>
    <source>
        <strain evidence="10">NBRC 109077</strain>
    </source>
</reference>
<evidence type="ECO:0000256" key="3">
    <source>
        <dbReference type="ARBA" id="ARBA00022448"/>
    </source>
</evidence>
<comment type="similarity">
    <text evidence="2 8">Belongs to the MIP/aquaporin (TC 1.A.8) family.</text>
</comment>
<evidence type="ECO:0000256" key="5">
    <source>
        <dbReference type="ARBA" id="ARBA00022692"/>
    </source>
</evidence>
<keyword evidence="6 9" id="KW-1133">Transmembrane helix</keyword>
<proteinExistence type="inferred from homology"/>
<feature type="transmembrane region" description="Helical" evidence="9">
    <location>
        <begin position="154"/>
        <end position="175"/>
    </location>
</feature>
<evidence type="ECO:0000313" key="11">
    <source>
        <dbReference type="Proteomes" id="UP000634476"/>
    </source>
</evidence>
<dbReference type="GO" id="GO:0015250">
    <property type="term" value="F:water channel activity"/>
    <property type="evidence" value="ECO:0007669"/>
    <property type="project" value="TreeGrafter"/>
</dbReference>
<evidence type="ECO:0000256" key="7">
    <source>
        <dbReference type="ARBA" id="ARBA00023136"/>
    </source>
</evidence>
<keyword evidence="7 9" id="KW-0472">Membrane</keyword>
<name>A0A8J3SVI7_9ACTN</name>
<comment type="subcellular location">
    <subcellularLocation>
        <location evidence="1">Cell membrane</location>
        <topology evidence="1">Multi-pass membrane protein</topology>
    </subcellularLocation>
</comment>
<keyword evidence="11" id="KW-1185">Reference proteome</keyword>
<gene>
    <name evidence="10" type="primary">aqpZ</name>
    <name evidence="10" type="ORF">Pta02_30110</name>
</gene>
<evidence type="ECO:0000313" key="10">
    <source>
        <dbReference type="EMBL" id="GII01003.1"/>
    </source>
</evidence>
<dbReference type="GO" id="GO:0005886">
    <property type="term" value="C:plasma membrane"/>
    <property type="evidence" value="ECO:0007669"/>
    <property type="project" value="UniProtKB-SubCell"/>
</dbReference>
<accession>A0A8J3SVI7</accession>
<dbReference type="InterPro" id="IPR034294">
    <property type="entry name" value="Aquaporin_transptr"/>
</dbReference>
<feature type="transmembrane region" description="Helical" evidence="9">
    <location>
        <begin position="195"/>
        <end position="216"/>
    </location>
</feature>
<keyword evidence="5 8" id="KW-0812">Transmembrane</keyword>
<dbReference type="AlphaFoldDB" id="A0A8J3SVI7"/>
<dbReference type="Pfam" id="PF00230">
    <property type="entry name" value="MIP"/>
    <property type="match status" value="1"/>
</dbReference>
<feature type="transmembrane region" description="Helical" evidence="9">
    <location>
        <begin position="76"/>
        <end position="98"/>
    </location>
</feature>
<feature type="transmembrane region" description="Helical" evidence="9">
    <location>
        <begin position="35"/>
        <end position="55"/>
    </location>
</feature>
<dbReference type="InterPro" id="IPR000425">
    <property type="entry name" value="MIP"/>
</dbReference>
<evidence type="ECO:0000256" key="1">
    <source>
        <dbReference type="ARBA" id="ARBA00004651"/>
    </source>
</evidence>
<evidence type="ECO:0000256" key="4">
    <source>
        <dbReference type="ARBA" id="ARBA00022475"/>
    </source>
</evidence>
<sequence>MKRYVAELAGTFVLVYFAVGSAVFAIDKIGAVGVALAFGLVLAALAHGIGPVSGCHLNPAVTLGVFVSGRMRAAEAAGYVGAQLAGGVVGAALLKLTLSVGEITDRTKALGSNGFGSAVNGTGAFLLEALLTMLVVLTYLLVTDHVALGHAAAPAVGTALAAACLAGLPLTGASVNPARSVGPALFAGGERLEQLWLFVAAPLSGAVVAAAVAAGIHHSRTAGENAE</sequence>
<evidence type="ECO:0000256" key="6">
    <source>
        <dbReference type="ARBA" id="ARBA00022989"/>
    </source>
</evidence>
<protein>
    <submittedName>
        <fullName evidence="10">Aquaporin Z</fullName>
    </submittedName>
</protein>
<evidence type="ECO:0000256" key="2">
    <source>
        <dbReference type="ARBA" id="ARBA00006175"/>
    </source>
</evidence>
<dbReference type="PROSITE" id="PS00221">
    <property type="entry name" value="MIP"/>
    <property type="match status" value="1"/>
</dbReference>
<dbReference type="PANTHER" id="PTHR19139">
    <property type="entry name" value="AQUAPORIN TRANSPORTER"/>
    <property type="match status" value="1"/>
</dbReference>
<dbReference type="RefSeq" id="WP_203875394.1">
    <property type="nucleotide sequence ID" value="NZ_BOOK01000020.1"/>
</dbReference>